<evidence type="ECO:0000313" key="2">
    <source>
        <dbReference type="EMBL" id="KAF4029524.1"/>
    </source>
</evidence>
<dbReference type="AlphaFoldDB" id="A0A833VUN7"/>
<proteinExistence type="predicted"/>
<feature type="chain" id="PRO_5032848218" evidence="1">
    <location>
        <begin position="22"/>
        <end position="195"/>
    </location>
</feature>
<keyword evidence="1" id="KW-0732">Signal</keyword>
<reference evidence="2" key="1">
    <citation type="submission" date="2020-04" db="EMBL/GenBank/DDBJ databases">
        <title>Hybrid Assembly of Korean Phytophthora infestans isolates.</title>
        <authorList>
            <person name="Prokchorchik M."/>
            <person name="Lee Y."/>
            <person name="Seo J."/>
            <person name="Cho J.-H."/>
            <person name="Park Y.-E."/>
            <person name="Jang D.-C."/>
            <person name="Im J.-S."/>
            <person name="Choi J.-G."/>
            <person name="Park H.-J."/>
            <person name="Lee G.-B."/>
            <person name="Lee Y.-G."/>
            <person name="Hong S.-Y."/>
            <person name="Cho K."/>
            <person name="Sohn K.H."/>
        </authorList>
    </citation>
    <scope>NUCLEOTIDE SEQUENCE</scope>
    <source>
        <strain evidence="2">KR_1_A1</strain>
    </source>
</reference>
<accession>A0A833VUN7</accession>
<evidence type="ECO:0000313" key="3">
    <source>
        <dbReference type="Proteomes" id="UP000602510"/>
    </source>
</evidence>
<comment type="caution">
    <text evidence="2">The sequence shown here is derived from an EMBL/GenBank/DDBJ whole genome shotgun (WGS) entry which is preliminary data.</text>
</comment>
<name>A0A833VUN7_PHYIN</name>
<protein>
    <submittedName>
        <fullName evidence="2">Uncharacterized protein</fullName>
    </submittedName>
</protein>
<evidence type="ECO:0000256" key="1">
    <source>
        <dbReference type="SAM" id="SignalP"/>
    </source>
</evidence>
<keyword evidence="3" id="KW-1185">Reference proteome</keyword>
<gene>
    <name evidence="2" type="ORF">GN244_ATG18741</name>
</gene>
<organism evidence="2 3">
    <name type="scientific">Phytophthora infestans</name>
    <name type="common">Potato late blight agent</name>
    <name type="synonym">Botrytis infestans</name>
    <dbReference type="NCBI Taxonomy" id="4787"/>
    <lineage>
        <taxon>Eukaryota</taxon>
        <taxon>Sar</taxon>
        <taxon>Stramenopiles</taxon>
        <taxon>Oomycota</taxon>
        <taxon>Peronosporomycetes</taxon>
        <taxon>Peronosporales</taxon>
        <taxon>Peronosporaceae</taxon>
        <taxon>Phytophthora</taxon>
    </lineage>
</organism>
<dbReference type="Proteomes" id="UP000602510">
    <property type="component" value="Unassembled WGS sequence"/>
</dbReference>
<dbReference type="EMBL" id="WSZM01000805">
    <property type="protein sequence ID" value="KAF4029524.1"/>
    <property type="molecule type" value="Genomic_DNA"/>
</dbReference>
<sequence length="195" mass="20975">MSLSLGRLSVALISLLQFASAADHSVLDAQHWNKLKTGTPLAWPALRFHFSTKQDTMKVYGMTTFDAYANPIVLDNNKNVLYDVYATVTNSKGVHNYTLVNGVAYSETTPFTTGSSSSAPTPLVSCVDAEFDKLPAVNSVVAAANEAKPGNSSTGTACTTGSSYTTAMKGIDYTAAIWTSRSSIWRIISTFNLRR</sequence>
<feature type="signal peptide" evidence="1">
    <location>
        <begin position="1"/>
        <end position="21"/>
    </location>
</feature>